<keyword evidence="3" id="KW-1185">Reference proteome</keyword>
<evidence type="ECO:0000313" key="3">
    <source>
        <dbReference type="Proteomes" id="UP000321103"/>
    </source>
</evidence>
<dbReference type="EMBL" id="BJZS01000131">
    <property type="protein sequence ID" value="GEO97466.1"/>
    <property type="molecule type" value="Genomic_DNA"/>
</dbReference>
<feature type="transmembrane region" description="Helical" evidence="1">
    <location>
        <begin position="252"/>
        <end position="273"/>
    </location>
</feature>
<keyword evidence="1" id="KW-0812">Transmembrane</keyword>
<keyword evidence="1" id="KW-0472">Membrane</keyword>
<name>A0A512IIC1_9MICC</name>
<dbReference type="STRING" id="388357.GCA_001580365_03593"/>
<evidence type="ECO:0000313" key="2">
    <source>
        <dbReference type="EMBL" id="GEO97466.1"/>
    </source>
</evidence>
<feature type="transmembrane region" description="Helical" evidence="1">
    <location>
        <begin position="216"/>
        <end position="240"/>
    </location>
</feature>
<gene>
    <name evidence="2" type="ORF">KTU01_35890</name>
</gene>
<accession>A0A512IIC1</accession>
<proteinExistence type="predicted"/>
<dbReference type="AlphaFoldDB" id="A0A512IIC1"/>
<organism evidence="2 3">
    <name type="scientific">Kocuria turfanensis</name>
    <dbReference type="NCBI Taxonomy" id="388357"/>
    <lineage>
        <taxon>Bacteria</taxon>
        <taxon>Bacillati</taxon>
        <taxon>Actinomycetota</taxon>
        <taxon>Actinomycetes</taxon>
        <taxon>Micrococcales</taxon>
        <taxon>Micrococcaceae</taxon>
        <taxon>Kocuria</taxon>
    </lineage>
</organism>
<feature type="transmembrane region" description="Helical" evidence="1">
    <location>
        <begin position="190"/>
        <end position="210"/>
    </location>
</feature>
<dbReference type="Proteomes" id="UP000321103">
    <property type="component" value="Unassembled WGS sequence"/>
</dbReference>
<comment type="caution">
    <text evidence="2">The sequence shown here is derived from an EMBL/GenBank/DDBJ whole genome shotgun (WGS) entry which is preliminary data.</text>
</comment>
<protein>
    <submittedName>
        <fullName evidence="2">Uncharacterized protein</fullName>
    </submittedName>
</protein>
<reference evidence="2 3" key="1">
    <citation type="submission" date="2019-07" db="EMBL/GenBank/DDBJ databases">
        <title>Whole genome shotgun sequence of Kocuria turfanensis NBRC 107627.</title>
        <authorList>
            <person name="Hosoyama A."/>
            <person name="Uohara A."/>
            <person name="Ohji S."/>
            <person name="Ichikawa N."/>
        </authorList>
    </citation>
    <scope>NUCLEOTIDE SEQUENCE [LARGE SCALE GENOMIC DNA]</scope>
    <source>
        <strain evidence="2 3">NBRC 107627</strain>
    </source>
</reference>
<keyword evidence="1" id="KW-1133">Transmembrane helix</keyword>
<evidence type="ECO:0000256" key="1">
    <source>
        <dbReference type="SAM" id="Phobius"/>
    </source>
</evidence>
<sequence length="340" mass="36029">MGIVISPQVAGLVGPEVAATVSSLLRDRHPNVLWQVVVIEDRLVVPPADALDLLESARDRMLEENWDLSVVLTDLPLRHGRRPVLTQVSPLHGVGLVDVPALGAVHVRQRSREAVVAVAGQLLGYHPTHADAAQSFTTRARQMANDLDDRAEDHLVPFTARVITGNLRLLLGMVRANRPWTLVVRLSRTLVGAAATGVLTLVASDVWLLASAYGPIRLALLAALAVGAVSATLILGAGLWERPRRPGEREQVVLFNLATATTVAIGVVVFYLALFAVSWLGALLLVEAGALSEVLARPVGAGDYAKLSWLTATLATVGGALGAGLEDDDAVRSAAYTHSD</sequence>